<keyword evidence="2 7" id="KW-0813">Transport</keyword>
<feature type="transmembrane region" description="Helical" evidence="7">
    <location>
        <begin position="278"/>
        <end position="301"/>
    </location>
</feature>
<keyword evidence="6 7" id="KW-0472">Membrane</keyword>
<dbReference type="CDD" id="cd06261">
    <property type="entry name" value="TM_PBP2"/>
    <property type="match status" value="1"/>
</dbReference>
<evidence type="ECO:0000256" key="3">
    <source>
        <dbReference type="ARBA" id="ARBA00022475"/>
    </source>
</evidence>
<dbReference type="AlphaFoldDB" id="A0A399J8Y5"/>
<dbReference type="PANTHER" id="PTHR43163:SF6">
    <property type="entry name" value="DIPEPTIDE TRANSPORT SYSTEM PERMEASE PROTEIN DPPB-RELATED"/>
    <property type="match status" value="1"/>
</dbReference>
<evidence type="ECO:0000256" key="4">
    <source>
        <dbReference type="ARBA" id="ARBA00022692"/>
    </source>
</evidence>
<dbReference type="InterPro" id="IPR035906">
    <property type="entry name" value="MetI-like_sf"/>
</dbReference>
<evidence type="ECO:0000256" key="7">
    <source>
        <dbReference type="RuleBase" id="RU363032"/>
    </source>
</evidence>
<protein>
    <submittedName>
        <fullName evidence="9">ABC transporter permease</fullName>
    </submittedName>
</protein>
<evidence type="ECO:0000256" key="5">
    <source>
        <dbReference type="ARBA" id="ARBA00022989"/>
    </source>
</evidence>
<feature type="transmembrane region" description="Helical" evidence="7">
    <location>
        <begin position="176"/>
        <end position="195"/>
    </location>
</feature>
<dbReference type="Proteomes" id="UP000265419">
    <property type="component" value="Unassembled WGS sequence"/>
</dbReference>
<comment type="caution">
    <text evidence="9">The sequence shown here is derived from an EMBL/GenBank/DDBJ whole genome shotgun (WGS) entry which is preliminary data.</text>
</comment>
<dbReference type="EMBL" id="QQXK01000017">
    <property type="protein sequence ID" value="RII42043.1"/>
    <property type="molecule type" value="Genomic_DNA"/>
</dbReference>
<dbReference type="PROSITE" id="PS50928">
    <property type="entry name" value="ABC_TM1"/>
    <property type="match status" value="1"/>
</dbReference>
<proteinExistence type="inferred from homology"/>
<dbReference type="Pfam" id="PF00528">
    <property type="entry name" value="BPD_transp_1"/>
    <property type="match status" value="1"/>
</dbReference>
<dbReference type="GO" id="GO:0071916">
    <property type="term" value="F:dipeptide transmembrane transporter activity"/>
    <property type="evidence" value="ECO:0007669"/>
    <property type="project" value="TreeGrafter"/>
</dbReference>
<gene>
    <name evidence="9" type="ORF">DWB68_09350</name>
</gene>
<keyword evidence="5 7" id="KW-1133">Transmembrane helix</keyword>
<keyword evidence="10" id="KW-1185">Reference proteome</keyword>
<dbReference type="InterPro" id="IPR000515">
    <property type="entry name" value="MetI-like"/>
</dbReference>
<evidence type="ECO:0000313" key="9">
    <source>
        <dbReference type="EMBL" id="RII42043.1"/>
    </source>
</evidence>
<reference evidence="9 10" key="1">
    <citation type="submission" date="2018-07" db="EMBL/GenBank/DDBJ databases">
        <title>Arthrobacter sp. nov., isolated from raw cow's milk with high bacterial count.</title>
        <authorList>
            <person name="Hahne J."/>
            <person name="Isele D."/>
            <person name="Lipski A."/>
        </authorList>
    </citation>
    <scope>NUCLEOTIDE SEQUENCE [LARGE SCALE GENOMIC DNA]</scope>
    <source>
        <strain evidence="9 10">JZ R-35</strain>
    </source>
</reference>
<evidence type="ECO:0000259" key="8">
    <source>
        <dbReference type="PROSITE" id="PS50928"/>
    </source>
</evidence>
<sequence>MVWFVVRRLLATALLLAVLSFLIFSLLYLAPGDIAKNLLGTKAVTPEALAAVRAQYHLDDPFLAQYWHWLSGVLTGDWGTSIRSGLPVADEIASRAGITVRLIVMGFLIAALVSIPAGVWAARRRGTWVDRTLVSGAVVGVSAPGFAVGLLLLFVFAVTLRWFPVYGTGEGFWGQLWHLTLPAIALAVGLGALVVQLTRAAVVRELDADYVTFQRSRGLSEARVMGTVLRNAAIPIVTSLGLMVTYLVGGTILVEVVFGLPGLGTQLQQAVLFKDVPVVQALTLITGLLVCLISLAVDLLYLAIDPRILRKAVTA</sequence>
<feature type="transmembrane region" description="Helical" evidence="7">
    <location>
        <begin position="232"/>
        <end position="258"/>
    </location>
</feature>
<feature type="transmembrane region" description="Helical" evidence="7">
    <location>
        <begin position="133"/>
        <end position="156"/>
    </location>
</feature>
<feature type="transmembrane region" description="Helical" evidence="7">
    <location>
        <begin position="98"/>
        <end position="121"/>
    </location>
</feature>
<comment type="similarity">
    <text evidence="7">Belongs to the binding-protein-dependent transport system permease family.</text>
</comment>
<dbReference type="GO" id="GO:0005886">
    <property type="term" value="C:plasma membrane"/>
    <property type="evidence" value="ECO:0007669"/>
    <property type="project" value="UniProtKB-SubCell"/>
</dbReference>
<feature type="domain" description="ABC transmembrane type-1" evidence="8">
    <location>
        <begin position="96"/>
        <end position="301"/>
    </location>
</feature>
<accession>A0A399J8Y5</accession>
<dbReference type="SUPFAM" id="SSF161098">
    <property type="entry name" value="MetI-like"/>
    <property type="match status" value="1"/>
</dbReference>
<evidence type="ECO:0000256" key="1">
    <source>
        <dbReference type="ARBA" id="ARBA00004651"/>
    </source>
</evidence>
<organism evidence="9 10">
    <name type="scientific">Galactobacter valiniphilus</name>
    <dbReference type="NCBI Taxonomy" id="2676122"/>
    <lineage>
        <taxon>Bacteria</taxon>
        <taxon>Bacillati</taxon>
        <taxon>Actinomycetota</taxon>
        <taxon>Actinomycetes</taxon>
        <taxon>Micrococcales</taxon>
        <taxon>Micrococcaceae</taxon>
        <taxon>Galactobacter</taxon>
    </lineage>
</organism>
<dbReference type="InterPro" id="IPR045621">
    <property type="entry name" value="BPD_transp_1_N"/>
</dbReference>
<evidence type="ECO:0000256" key="2">
    <source>
        <dbReference type="ARBA" id="ARBA00022448"/>
    </source>
</evidence>
<keyword evidence="4 7" id="KW-0812">Transmembrane</keyword>
<comment type="subcellular location">
    <subcellularLocation>
        <location evidence="1 7">Cell membrane</location>
        <topology evidence="1 7">Multi-pass membrane protein</topology>
    </subcellularLocation>
</comment>
<name>A0A399J8Y5_9MICC</name>
<evidence type="ECO:0000313" key="10">
    <source>
        <dbReference type="Proteomes" id="UP000265419"/>
    </source>
</evidence>
<dbReference type="Gene3D" id="1.10.3720.10">
    <property type="entry name" value="MetI-like"/>
    <property type="match status" value="1"/>
</dbReference>
<dbReference type="Pfam" id="PF19300">
    <property type="entry name" value="BPD_transp_1_N"/>
    <property type="match status" value="1"/>
</dbReference>
<dbReference type="PANTHER" id="PTHR43163">
    <property type="entry name" value="DIPEPTIDE TRANSPORT SYSTEM PERMEASE PROTEIN DPPB-RELATED"/>
    <property type="match status" value="1"/>
</dbReference>
<evidence type="ECO:0000256" key="6">
    <source>
        <dbReference type="ARBA" id="ARBA00023136"/>
    </source>
</evidence>
<keyword evidence="3" id="KW-1003">Cell membrane</keyword>